<dbReference type="InterPro" id="IPR013783">
    <property type="entry name" value="Ig-like_fold"/>
</dbReference>
<dbReference type="Gene3D" id="1.10.418.10">
    <property type="entry name" value="Calponin-like domain"/>
    <property type="match status" value="1"/>
</dbReference>
<feature type="domain" description="Calponin-homology (CH)" evidence="1">
    <location>
        <begin position="853"/>
        <end position="984"/>
    </location>
</feature>
<evidence type="ECO:0000259" key="1">
    <source>
        <dbReference type="PROSITE" id="PS50021"/>
    </source>
</evidence>
<protein>
    <submittedName>
        <fullName evidence="2">Cilia and flagella-associated protein 47</fullName>
    </submittedName>
</protein>
<dbReference type="Gene3D" id="2.60.40.10">
    <property type="entry name" value="Immunoglobulins"/>
    <property type="match status" value="2"/>
</dbReference>
<dbReference type="PROSITE" id="PS50021">
    <property type="entry name" value="CH"/>
    <property type="match status" value="1"/>
</dbReference>
<reference evidence="2 3" key="1">
    <citation type="journal article" date="2022" name="Front. Cell. Infect. Microbiol.">
        <title>The Genomes of Two Strains of Taenia crassiceps the Animal Model for the Study of Human Cysticercosis.</title>
        <authorList>
            <person name="Bobes R.J."/>
            <person name="Estrada K."/>
            <person name="Rios-Valencia D.G."/>
            <person name="Calderon-Gallegos A."/>
            <person name="de la Torre P."/>
            <person name="Carrero J.C."/>
            <person name="Sanchez-Flores A."/>
            <person name="Laclette J.P."/>
        </authorList>
    </citation>
    <scope>NUCLEOTIDE SEQUENCE [LARGE SCALE GENOMIC DNA]</scope>
    <source>
        <strain evidence="2">WFUcys</strain>
    </source>
</reference>
<dbReference type="PANTHER" id="PTHR45912">
    <property type="entry name" value="CILIA- AND FLAGELLA-ASSOCIATED PROTEIN 47"/>
    <property type="match status" value="1"/>
</dbReference>
<dbReference type="InterPro" id="IPR058952">
    <property type="entry name" value="Ig_CFAP47"/>
</dbReference>
<comment type="caution">
    <text evidence="2">The sequence shown here is derived from an EMBL/GenBank/DDBJ whole genome shotgun (WGS) entry which is preliminary data.</text>
</comment>
<evidence type="ECO:0000313" key="2">
    <source>
        <dbReference type="EMBL" id="KAL5107535.1"/>
    </source>
</evidence>
<gene>
    <name evidence="2" type="ORF">TcWFU_003258</name>
</gene>
<accession>A0ABR4QD75</accession>
<proteinExistence type="predicted"/>
<keyword evidence="2" id="KW-0969">Cilium</keyword>
<dbReference type="SMART" id="SM00033">
    <property type="entry name" value="CH"/>
    <property type="match status" value="1"/>
</dbReference>
<keyword evidence="2" id="KW-0966">Cell projection</keyword>
<keyword evidence="2" id="KW-0282">Flagellum</keyword>
<dbReference type="InterPro" id="IPR001715">
    <property type="entry name" value="CH_dom"/>
</dbReference>
<dbReference type="PANTHER" id="PTHR45912:SF3">
    <property type="entry name" value="CILIA- AND FLAGELLA-ASSOCIATED PROTEIN 47"/>
    <property type="match status" value="1"/>
</dbReference>
<organism evidence="2 3">
    <name type="scientific">Taenia crassiceps</name>
    <dbReference type="NCBI Taxonomy" id="6207"/>
    <lineage>
        <taxon>Eukaryota</taxon>
        <taxon>Metazoa</taxon>
        <taxon>Spiralia</taxon>
        <taxon>Lophotrochozoa</taxon>
        <taxon>Platyhelminthes</taxon>
        <taxon>Cestoda</taxon>
        <taxon>Eucestoda</taxon>
        <taxon>Cyclophyllidea</taxon>
        <taxon>Taeniidae</taxon>
        <taxon>Taenia</taxon>
    </lineage>
</organism>
<dbReference type="Pfam" id="PF26579">
    <property type="entry name" value="Ig_CFAP47"/>
    <property type="match status" value="1"/>
</dbReference>
<dbReference type="EMBL" id="JAKROA010000004">
    <property type="protein sequence ID" value="KAL5107535.1"/>
    <property type="molecule type" value="Genomic_DNA"/>
</dbReference>
<evidence type="ECO:0000313" key="3">
    <source>
        <dbReference type="Proteomes" id="UP001651158"/>
    </source>
</evidence>
<dbReference type="Proteomes" id="UP001651158">
    <property type="component" value="Unassembled WGS sequence"/>
</dbReference>
<name>A0ABR4QD75_9CEST</name>
<sequence>MIPPHGSHDFEVSVTPKSPGVLRGHLNLQVDGAPFNRVEVEARAECPYLEIYPNEVSLKPLTRPTCLVSVEGLREFVCLINHLNVPVHFRWTLNSKREDLKIYPKLGIISANACQNCEITYQYTFNEGSVATKKATFSLSAFLESPFHVEGVTTQMSVLLHLPPPKLTSTSKRIKLGDVPYGLEITRIFSLRNAGSGPAFVEFHVLSVVNDVNLNVDPSRVEIRSQEEAKFKVTCLSRRTGYFEIPISVRHASKEVMQITAQGMCVFPKLEIFPSHMRLRYGPRDTKILGTPIGEMSRDSFTIKNVSPVPACIEFEFNDYSDFSVENATPGLLKPFSSKKYKLIFKPEKVSNFDLMLPLIVNGKRVESDTCRVTATSVSALVRVSPRVIGVKYSPLTTKPTDIILQKFRIESCTNHVIRWWIDKRNLPTAISIKCDGCNEDDLCGTLRDAVSPVDFLITLTPDQLNFHTLGVSIFAEDEVDRSQIITLTIQIEKVEVKLTCHPSHVILPPIPLRTRVEIRLHLTIDSAEYTFQMENIGFVVWDRKGLKKYPFSVIFSQGKVFHLNSGSQELTVQLQIESPRFFAISNRPQPPCLLFIAESLGDGAKLTLHACVPFVFATDSNSFSLAHFNSLPNASGERMMAYQREPDPQTSCVVERWLRHYGFPGGIHGLNFPTDFQRCLSLHHVRLQAQHQKNDQVVHNLDILVECLAHIVGSWSLNGVPRSLTLPIADTAACIGALYNHHAALICFVESLGGCAGHIAPEHLMTYLDCLDWISNGRPCGSDDLFNVDIPNMPALNGVSTTPPVILNNSDGKVCLRYPKTPILDKEAFERTSYIAWTDLFLELLKTLEIGEGTEAKLLQWINRATAQGWTKLCEANTQPNTSTRIHLSRPKVKNLHEDIASGLALAAIIANQAPFMIAEVLSTVILDPQSPQLLFHNAVQVVKALELMQLDVDLTPNDIFHPNVLHMTLVLSRLYRLLPEYKIQSAISFTGSLQTRVVEYLNLTNPTNQLLRYQCFFIGKEAKWFRFKGLTSDIQVTELELMPNRTSTLTLSFTVSSLHQSEAYLLLVPQRGHIPRGSTMVFRLIGEATGLKSEEVFYFKTACYQAVLGSISIWNPFKVAGHFKLRFVESPPLCSDASRGCLRGFTCRLSETFLYAERATSVEVAFHPFSVGKYKGQLLLSNRDLGDFAIELRGYSVAPKAVSSVNKDETFKLCCQVGTEHRVNLRLPSKNQTRYSAMEWVARYCLTPLELKRFEISGRLRDAVSKLLSFEDTDPPDTKKIRFQIKCDSSIVELPQFLDVDLEEIERSFRHIDLPLRIFCPQTGNYRISILLSAVDDLRRYIVECEASEDANINPPTAGYDDGEDVTMERFLADPTVFITEDFEKLQQLTDQKDPSLSFYAGRIEIKCQVGACTHKADQPEKHEVLLFLPKNKSLRTRLFRVESDLPTDILACDTQVISRPNCRGRCYIAVPIKHRAYTFGRLLFKEDSVDSGQSDASEIRLLYEVGIRIKPAPPIQHLEVTCHCLEVNQIVIPLNFPTLLTSGDKLLQVTLEGSDLTGPNFTEDVSNYTAEYRPTCRGTAKASAIFYNSTSGEVWVDLTLVTGPPLPQLAPPWRCELGRKYVGVVKIANPSRQSYHLSTRVFNDGVFAIESYFLQQEREAIPLEGINVPLPALSILCLHVTFQPQEYGTCLNEGEIVLRSERIGELRVQLRGEGCLPTWNSEVCVTSEVGASQFFSIFFTNPFPYPIDTSCALETVDSIFDEEMEKAFSAFEIKGKRCINLLGKQGMEFHLTFSPSTMHFYSALFKIIARKANPEDGGRWEAQEIVWSTPLRGTPILRGRLELSPKDLLHEIVHPCKHPKSVLPPLLKGEAGTSTLIKLYLNLAGFVKGPNEDMLFSWRFLVDSCPEDTLVDADTVIRQAVELEQTKCDFVNPLHNVPYLELSGVFRPARSFKIDATLCVTSKAGGTWVFPIRLEATLTQRVERRLIFSPQGLLKSDTKRLRLDSREEVSAKFKAFLVKSGAELFSISETSGLLPAKDSGFFTMLVKFTRKSYGREAKGQLVIQTPTSEWMYELSAEALS</sequence>
<dbReference type="InterPro" id="IPR036872">
    <property type="entry name" value="CH_dom_sf"/>
</dbReference>
<keyword evidence="3" id="KW-1185">Reference proteome</keyword>
<dbReference type="SUPFAM" id="SSF47576">
    <property type="entry name" value="Calponin-homology domain, CH-domain"/>
    <property type="match status" value="1"/>
</dbReference>